<name>A0A3N9ULK6_9BACI</name>
<dbReference type="Pfam" id="PF14039">
    <property type="entry name" value="YusW"/>
    <property type="match status" value="1"/>
</dbReference>
<reference evidence="2 3" key="1">
    <citation type="journal article" date="2013" name="J. Microbiol.">
        <title>Lysinibacillus chungkukjangi sp. nov., isolated from Chungkukjang, Korean fermented soybean food.</title>
        <authorList>
            <person name="Kim S.J."/>
            <person name="Jang Y.H."/>
            <person name="Hamada M."/>
            <person name="Ahn J.H."/>
            <person name="Weon H.Y."/>
            <person name="Suzuki K."/>
            <person name="Whang K.S."/>
            <person name="Kwon S.W."/>
        </authorList>
    </citation>
    <scope>NUCLEOTIDE SEQUENCE [LARGE SCALE GENOMIC DNA]</scope>
    <source>
        <strain evidence="2 3">MCCC 1A12701</strain>
    </source>
</reference>
<evidence type="ECO:0000313" key="2">
    <source>
        <dbReference type="EMBL" id="RQW73412.1"/>
    </source>
</evidence>
<dbReference type="InterPro" id="IPR025623">
    <property type="entry name" value="YusW"/>
</dbReference>
<evidence type="ECO:0008006" key="4">
    <source>
        <dbReference type="Google" id="ProtNLM"/>
    </source>
</evidence>
<dbReference type="OrthoDB" id="2452750at2"/>
<sequence>MKKYLKGIFSVSLLIGLLYGCNPNEGDQVTIDNKENEQTDGTEDDKGIDTQTEGQTLKDESNGATDQNAGANVDTPSNFTHFDLDVEYANDKSYDVEFANNEKGMSAEYDDEINGEHLTGDDAMNKIEKYLELLTFDANSDPEEIRSQVISAFDLDENFTEFDLEVRFTNGEVKEYNFKG</sequence>
<evidence type="ECO:0000313" key="3">
    <source>
        <dbReference type="Proteomes" id="UP000274033"/>
    </source>
</evidence>
<dbReference type="Proteomes" id="UP000274033">
    <property type="component" value="Unassembled WGS sequence"/>
</dbReference>
<evidence type="ECO:0000256" key="1">
    <source>
        <dbReference type="SAM" id="MobiDB-lite"/>
    </source>
</evidence>
<gene>
    <name evidence="2" type="ORF">EBB45_16770</name>
</gene>
<dbReference type="PROSITE" id="PS51257">
    <property type="entry name" value="PROKAR_LIPOPROTEIN"/>
    <property type="match status" value="1"/>
</dbReference>
<proteinExistence type="predicted"/>
<keyword evidence="3" id="KW-1185">Reference proteome</keyword>
<dbReference type="RefSeq" id="WP_124766498.1">
    <property type="nucleotide sequence ID" value="NZ_JAFBDY010000020.1"/>
</dbReference>
<feature type="region of interest" description="Disordered" evidence="1">
    <location>
        <begin position="25"/>
        <end position="77"/>
    </location>
</feature>
<protein>
    <recommendedName>
        <fullName evidence="4">YusW-like protein</fullName>
    </recommendedName>
</protein>
<dbReference type="EMBL" id="RRCT01000021">
    <property type="protein sequence ID" value="RQW73412.1"/>
    <property type="molecule type" value="Genomic_DNA"/>
</dbReference>
<organism evidence="2 3">
    <name type="scientific">Lysinibacillus composti</name>
    <dbReference type="NCBI Taxonomy" id="720633"/>
    <lineage>
        <taxon>Bacteria</taxon>
        <taxon>Bacillati</taxon>
        <taxon>Bacillota</taxon>
        <taxon>Bacilli</taxon>
        <taxon>Bacillales</taxon>
        <taxon>Bacillaceae</taxon>
        <taxon>Lysinibacillus</taxon>
    </lineage>
</organism>
<accession>A0A3N9ULK6</accession>
<dbReference type="AlphaFoldDB" id="A0A3N9ULK6"/>
<feature type="compositionally biased region" description="Polar residues" evidence="1">
    <location>
        <begin position="62"/>
        <end position="77"/>
    </location>
</feature>
<comment type="caution">
    <text evidence="2">The sequence shown here is derived from an EMBL/GenBank/DDBJ whole genome shotgun (WGS) entry which is preliminary data.</text>
</comment>